<gene>
    <name evidence="1" type="ORF">JOB18_014777</name>
</gene>
<accession>A0AAV6QV96</accession>
<dbReference type="AlphaFoldDB" id="A0AAV6QV96"/>
<name>A0AAV6QV96_SOLSE</name>
<organism evidence="1 2">
    <name type="scientific">Solea senegalensis</name>
    <name type="common">Senegalese sole</name>
    <dbReference type="NCBI Taxonomy" id="28829"/>
    <lineage>
        <taxon>Eukaryota</taxon>
        <taxon>Metazoa</taxon>
        <taxon>Chordata</taxon>
        <taxon>Craniata</taxon>
        <taxon>Vertebrata</taxon>
        <taxon>Euteleostomi</taxon>
        <taxon>Actinopterygii</taxon>
        <taxon>Neopterygii</taxon>
        <taxon>Teleostei</taxon>
        <taxon>Neoteleostei</taxon>
        <taxon>Acanthomorphata</taxon>
        <taxon>Carangaria</taxon>
        <taxon>Pleuronectiformes</taxon>
        <taxon>Pleuronectoidei</taxon>
        <taxon>Soleidae</taxon>
        <taxon>Solea</taxon>
    </lineage>
</organism>
<protein>
    <submittedName>
        <fullName evidence="1">Uncharacterized protein</fullName>
    </submittedName>
</protein>
<keyword evidence="2" id="KW-1185">Reference proteome</keyword>
<proteinExistence type="predicted"/>
<evidence type="ECO:0000313" key="2">
    <source>
        <dbReference type="Proteomes" id="UP000693946"/>
    </source>
</evidence>
<reference evidence="1 2" key="1">
    <citation type="journal article" date="2021" name="Sci. Rep.">
        <title>Chromosome anchoring in Senegalese sole (Solea senegalensis) reveals sex-associated markers and genome rearrangements in flatfish.</title>
        <authorList>
            <person name="Guerrero-Cozar I."/>
            <person name="Gomez-Garrido J."/>
            <person name="Berbel C."/>
            <person name="Martinez-Blanch J.F."/>
            <person name="Alioto T."/>
            <person name="Claros M.G."/>
            <person name="Gagnaire P.A."/>
            <person name="Manchado M."/>
        </authorList>
    </citation>
    <scope>NUCLEOTIDE SEQUENCE [LARGE SCALE GENOMIC DNA]</scope>
    <source>
        <strain evidence="1">Sse05_10M</strain>
    </source>
</reference>
<evidence type="ECO:0000313" key="1">
    <source>
        <dbReference type="EMBL" id="KAG7496228.1"/>
    </source>
</evidence>
<dbReference type="EMBL" id="JAGKHQ010000015">
    <property type="protein sequence ID" value="KAG7496228.1"/>
    <property type="molecule type" value="Genomic_DNA"/>
</dbReference>
<sequence>MLLSRTEHISFSTAQLKQNFHFDLKTENKREMNARRQFSIGRNRKHPLHSLVFCDGLNTSHSRWNPHLLSRQMKPQRER</sequence>
<dbReference type="Proteomes" id="UP000693946">
    <property type="component" value="Linkage Group LG3"/>
</dbReference>
<comment type="caution">
    <text evidence="1">The sequence shown here is derived from an EMBL/GenBank/DDBJ whole genome shotgun (WGS) entry which is preliminary data.</text>
</comment>